<accession>A0ACB8DKE7</accession>
<comment type="caution">
    <text evidence="1">The sequence shown here is derived from an EMBL/GenBank/DDBJ whole genome shotgun (WGS) entry which is preliminary data.</text>
</comment>
<reference evidence="1" key="1">
    <citation type="submission" date="2020-05" db="EMBL/GenBank/DDBJ databases">
        <title>Large-scale comparative analyses of tick genomes elucidate their genetic diversity and vector capacities.</title>
        <authorList>
            <person name="Jia N."/>
            <person name="Wang J."/>
            <person name="Shi W."/>
            <person name="Du L."/>
            <person name="Sun Y."/>
            <person name="Zhan W."/>
            <person name="Jiang J."/>
            <person name="Wang Q."/>
            <person name="Zhang B."/>
            <person name="Ji P."/>
            <person name="Sakyi L.B."/>
            <person name="Cui X."/>
            <person name="Yuan T."/>
            <person name="Jiang B."/>
            <person name="Yang W."/>
            <person name="Lam T.T.-Y."/>
            <person name="Chang Q."/>
            <person name="Ding S."/>
            <person name="Wang X."/>
            <person name="Zhu J."/>
            <person name="Ruan X."/>
            <person name="Zhao L."/>
            <person name="Wei J."/>
            <person name="Que T."/>
            <person name="Du C."/>
            <person name="Cheng J."/>
            <person name="Dai P."/>
            <person name="Han X."/>
            <person name="Huang E."/>
            <person name="Gao Y."/>
            <person name="Liu J."/>
            <person name="Shao H."/>
            <person name="Ye R."/>
            <person name="Li L."/>
            <person name="Wei W."/>
            <person name="Wang X."/>
            <person name="Wang C."/>
            <person name="Yang T."/>
            <person name="Huo Q."/>
            <person name="Li W."/>
            <person name="Guo W."/>
            <person name="Chen H."/>
            <person name="Zhou L."/>
            <person name="Ni X."/>
            <person name="Tian J."/>
            <person name="Zhou Y."/>
            <person name="Sheng Y."/>
            <person name="Liu T."/>
            <person name="Pan Y."/>
            <person name="Xia L."/>
            <person name="Li J."/>
            <person name="Zhao F."/>
            <person name="Cao W."/>
        </authorList>
    </citation>
    <scope>NUCLEOTIDE SEQUENCE</scope>
    <source>
        <strain evidence="1">Dsil-2018</strain>
    </source>
</reference>
<name>A0ACB8DKE7_DERSI</name>
<organism evidence="1 2">
    <name type="scientific">Dermacentor silvarum</name>
    <name type="common">Tick</name>
    <dbReference type="NCBI Taxonomy" id="543639"/>
    <lineage>
        <taxon>Eukaryota</taxon>
        <taxon>Metazoa</taxon>
        <taxon>Ecdysozoa</taxon>
        <taxon>Arthropoda</taxon>
        <taxon>Chelicerata</taxon>
        <taxon>Arachnida</taxon>
        <taxon>Acari</taxon>
        <taxon>Parasitiformes</taxon>
        <taxon>Ixodida</taxon>
        <taxon>Ixodoidea</taxon>
        <taxon>Ixodidae</taxon>
        <taxon>Rhipicephalinae</taxon>
        <taxon>Dermacentor</taxon>
    </lineage>
</organism>
<dbReference type="Proteomes" id="UP000821865">
    <property type="component" value="Chromosome 11"/>
</dbReference>
<proteinExistence type="predicted"/>
<keyword evidence="2" id="KW-1185">Reference proteome</keyword>
<evidence type="ECO:0000313" key="1">
    <source>
        <dbReference type="EMBL" id="KAH7971143.1"/>
    </source>
</evidence>
<protein>
    <submittedName>
        <fullName evidence="1">Uncharacterized protein</fullName>
    </submittedName>
</protein>
<dbReference type="EMBL" id="CM023480">
    <property type="protein sequence ID" value="KAH7971143.1"/>
    <property type="molecule type" value="Genomic_DNA"/>
</dbReference>
<sequence length="321" mass="36484">MTLTLSILSGLFVAFVTLYLYKYCAYRIRLTSSWKRCGVGNKGLTFKYVTHRARFCEPAANRTSVLIGVISSTPNFEARAAIRDTWGGTALKMGFDVVFLLGKTSDQELQRKVFAEHDSYGDIVQGDFVDCYRNLTYKTVMLMRWAREKCSDANFVLKIDDDMLLGVWDFAVVVNGLVGVKRSMWGNLNSDPRPNRYVSQKWYVSRQEYAPDTYPPFLSGTAYLISGDSIATLEELTHDECFFPLEDIYLTAIVAERAQVSRLNLDGFSYDHTLYSQPCSTPRVVTSHKWSPVALRNAWRHAVSRLDFRLCVGIKQSQTVS</sequence>
<evidence type="ECO:0000313" key="2">
    <source>
        <dbReference type="Proteomes" id="UP000821865"/>
    </source>
</evidence>
<gene>
    <name evidence="1" type="ORF">HPB49_019500</name>
</gene>